<dbReference type="EMBL" id="QKYT01000265">
    <property type="protein sequence ID" value="RIA88388.1"/>
    <property type="molecule type" value="Genomic_DNA"/>
</dbReference>
<evidence type="ECO:0000313" key="1">
    <source>
        <dbReference type="EMBL" id="RIA88388.1"/>
    </source>
</evidence>
<dbReference type="Proteomes" id="UP000265703">
    <property type="component" value="Unassembled WGS sequence"/>
</dbReference>
<proteinExistence type="predicted"/>
<accession>A0A397SQW3</accession>
<organism evidence="1 2">
    <name type="scientific">Glomus cerebriforme</name>
    <dbReference type="NCBI Taxonomy" id="658196"/>
    <lineage>
        <taxon>Eukaryota</taxon>
        <taxon>Fungi</taxon>
        <taxon>Fungi incertae sedis</taxon>
        <taxon>Mucoromycota</taxon>
        <taxon>Glomeromycotina</taxon>
        <taxon>Glomeromycetes</taxon>
        <taxon>Glomerales</taxon>
        <taxon>Glomeraceae</taxon>
        <taxon>Glomus</taxon>
    </lineage>
</organism>
<gene>
    <name evidence="1" type="ORF">C1645_877423</name>
</gene>
<reference evidence="1 2" key="1">
    <citation type="submission" date="2018-06" db="EMBL/GenBank/DDBJ databases">
        <title>Comparative genomics reveals the genomic features of Rhizophagus irregularis, R. cerebriforme, R. diaphanum and Gigaspora rosea, and their symbiotic lifestyle signature.</title>
        <authorList>
            <person name="Morin E."/>
            <person name="San Clemente H."/>
            <person name="Chen E.C.H."/>
            <person name="De La Providencia I."/>
            <person name="Hainaut M."/>
            <person name="Kuo A."/>
            <person name="Kohler A."/>
            <person name="Murat C."/>
            <person name="Tang N."/>
            <person name="Roy S."/>
            <person name="Loubradou J."/>
            <person name="Henrissat B."/>
            <person name="Grigoriev I.V."/>
            <person name="Corradi N."/>
            <person name="Roux C."/>
            <person name="Martin F.M."/>
        </authorList>
    </citation>
    <scope>NUCLEOTIDE SEQUENCE [LARGE SCALE GENOMIC DNA]</scope>
    <source>
        <strain evidence="1 2">DAOM 227022</strain>
    </source>
</reference>
<dbReference type="AlphaFoldDB" id="A0A397SQW3"/>
<comment type="caution">
    <text evidence="1">The sequence shown here is derived from an EMBL/GenBank/DDBJ whole genome shotgun (WGS) entry which is preliminary data.</text>
</comment>
<protein>
    <submittedName>
        <fullName evidence="1">Uncharacterized protein</fullName>
    </submittedName>
</protein>
<dbReference type="OrthoDB" id="2420792at2759"/>
<sequence>MKKNYTFQVIPKKNIASSIDNKGIKYGRMRAKDGHYVGSSWIKRDNKTSRNNYCVAVISEDKELFGEIIFYLVHKLLDKNRMLAYIHWTNKIVNDQLGIKYFQGKSLKYGFIDISDIDRCVSFITLNNRTYIFDKDYQMPEALGCEALRVARDSQSFSLIIT</sequence>
<name>A0A397SQW3_9GLOM</name>
<keyword evidence="2" id="KW-1185">Reference proteome</keyword>
<evidence type="ECO:0000313" key="2">
    <source>
        <dbReference type="Proteomes" id="UP000265703"/>
    </source>
</evidence>